<evidence type="ECO:0000256" key="1">
    <source>
        <dbReference type="SAM" id="Phobius"/>
    </source>
</evidence>
<gene>
    <name evidence="2" type="ORF">LARV_03523</name>
</gene>
<name>A0A0S7BM18_9CHLR</name>
<organism evidence="2">
    <name type="scientific">Longilinea arvoryzae</name>
    <dbReference type="NCBI Taxonomy" id="360412"/>
    <lineage>
        <taxon>Bacteria</taxon>
        <taxon>Bacillati</taxon>
        <taxon>Chloroflexota</taxon>
        <taxon>Anaerolineae</taxon>
        <taxon>Anaerolineales</taxon>
        <taxon>Anaerolineaceae</taxon>
        <taxon>Longilinea</taxon>
    </lineage>
</organism>
<keyword evidence="3" id="KW-1185">Reference proteome</keyword>
<accession>A0A0S7BM18</accession>
<proteinExistence type="predicted"/>
<feature type="transmembrane region" description="Helical" evidence="1">
    <location>
        <begin position="60"/>
        <end position="89"/>
    </location>
</feature>
<reference evidence="2" key="1">
    <citation type="submission" date="2015-07" db="EMBL/GenBank/DDBJ databases">
        <title>Draft Genome Sequences of Anaerolinea thermolimosa IMO-1, Bellilinea caldifistulae GOMI-1, Leptolinea tardivitalis YMTK-2, Levilinea saccharolytica KIBI-1,Longilinea arvoryzae KOME-1, Previously Described as Members of the Anaerolineaceae (Chloroflexi).</title>
        <authorList>
            <person name="Sekiguchi Y."/>
            <person name="Ohashi A."/>
            <person name="Matsuura N."/>
            <person name="Tourlousse M.D."/>
        </authorList>
    </citation>
    <scope>NUCLEOTIDE SEQUENCE [LARGE SCALE GENOMIC DNA]</scope>
    <source>
        <strain evidence="2">KOME-1</strain>
    </source>
</reference>
<dbReference type="Proteomes" id="UP000055060">
    <property type="component" value="Unassembled WGS sequence"/>
</dbReference>
<dbReference type="STRING" id="360412.LARV_03523"/>
<dbReference type="AlphaFoldDB" id="A0A0S7BM18"/>
<protein>
    <submittedName>
        <fullName evidence="2">Uncharacterized protein</fullName>
    </submittedName>
</protein>
<sequence length="168" mass="18100">MKKPERNLPFWLSLVAALALLAVGAATARNWVYALSILPIAILDGLSRRFGWSWCPAALLLAYIALAAGGLFIGISPALGIAGAAAALFHWELSEPLAKGSRADEFPLAGLFYRQRLRYLGISTAMGLLLAELGLVLRVDLPFAGAILAAVILLFSIYRLFLLRPKKP</sequence>
<keyword evidence="1" id="KW-0812">Transmembrane</keyword>
<feature type="transmembrane region" description="Helical" evidence="1">
    <location>
        <begin position="143"/>
        <end position="162"/>
    </location>
</feature>
<evidence type="ECO:0000313" key="3">
    <source>
        <dbReference type="Proteomes" id="UP000055060"/>
    </source>
</evidence>
<dbReference type="RefSeq" id="WP_075074888.1">
    <property type="nucleotide sequence ID" value="NZ_DF967972.1"/>
</dbReference>
<keyword evidence="1" id="KW-1133">Transmembrane helix</keyword>
<evidence type="ECO:0000313" key="2">
    <source>
        <dbReference type="EMBL" id="GAP15731.1"/>
    </source>
</evidence>
<keyword evidence="1" id="KW-0472">Membrane</keyword>
<dbReference type="EMBL" id="DF967972">
    <property type="protein sequence ID" value="GAP15731.1"/>
    <property type="molecule type" value="Genomic_DNA"/>
</dbReference>
<feature type="transmembrane region" description="Helical" evidence="1">
    <location>
        <begin position="117"/>
        <end position="137"/>
    </location>
</feature>